<dbReference type="STRING" id="1123360.thalar_02923"/>
<protein>
    <recommendedName>
        <fullName evidence="4">Phytase-like domain-containing protein</fullName>
    </recommendedName>
</protein>
<dbReference type="eggNOG" id="COG3391">
    <property type="taxonomic scope" value="Bacteria"/>
</dbReference>
<keyword evidence="3" id="KW-1185">Reference proteome</keyword>
<feature type="signal peptide" evidence="1">
    <location>
        <begin position="1"/>
        <end position="27"/>
    </location>
</feature>
<dbReference type="Proteomes" id="UP000015351">
    <property type="component" value="Unassembled WGS sequence"/>
</dbReference>
<name>S9Q754_9RHOB</name>
<dbReference type="AlphaFoldDB" id="S9Q754"/>
<dbReference type="HOGENOM" id="CLU_091635_0_0_5"/>
<accession>S9Q754</accession>
<keyword evidence="1" id="KW-0732">Signal</keyword>
<gene>
    <name evidence="2" type="ORF">thalar_02923</name>
</gene>
<feature type="chain" id="PRO_5004554956" description="Phytase-like domain-containing protein" evidence="1">
    <location>
        <begin position="28"/>
        <end position="261"/>
    </location>
</feature>
<dbReference type="Gene3D" id="2.120.10.30">
    <property type="entry name" value="TolB, C-terminal domain"/>
    <property type="match status" value="1"/>
</dbReference>
<evidence type="ECO:0000256" key="1">
    <source>
        <dbReference type="SAM" id="SignalP"/>
    </source>
</evidence>
<reference evidence="3" key="1">
    <citation type="journal article" date="2013" name="Stand. Genomic Sci.">
        <title>Genome sequence of the Litoreibacter arenae type strain (DSM 19593(T)), a member of the Roseobacter clade isolated from sea sand.</title>
        <authorList>
            <person name="Riedel T."/>
            <person name="Fiebig A."/>
            <person name="Petersen J."/>
            <person name="Gronow S."/>
            <person name="Kyrpides N.C."/>
            <person name="Goker M."/>
            <person name="Klenk H.P."/>
        </authorList>
    </citation>
    <scope>NUCLEOTIDE SEQUENCE [LARGE SCALE GENOMIC DNA]</scope>
    <source>
        <strain evidence="3">DSM 19593</strain>
    </source>
</reference>
<organism evidence="2 3">
    <name type="scientific">Litoreibacter arenae DSM 19593</name>
    <dbReference type="NCBI Taxonomy" id="1123360"/>
    <lineage>
        <taxon>Bacteria</taxon>
        <taxon>Pseudomonadati</taxon>
        <taxon>Pseudomonadota</taxon>
        <taxon>Alphaproteobacteria</taxon>
        <taxon>Rhodobacterales</taxon>
        <taxon>Roseobacteraceae</taxon>
        <taxon>Litoreibacter</taxon>
    </lineage>
</organism>
<proteinExistence type="predicted"/>
<dbReference type="EMBL" id="AONI01000015">
    <property type="protein sequence ID" value="EPX77201.1"/>
    <property type="molecule type" value="Genomic_DNA"/>
</dbReference>
<evidence type="ECO:0000313" key="3">
    <source>
        <dbReference type="Proteomes" id="UP000015351"/>
    </source>
</evidence>
<dbReference type="SUPFAM" id="SSF101898">
    <property type="entry name" value="NHL repeat"/>
    <property type="match status" value="1"/>
</dbReference>
<dbReference type="InterPro" id="IPR011042">
    <property type="entry name" value="6-blade_b-propeller_TolB-like"/>
</dbReference>
<evidence type="ECO:0000313" key="2">
    <source>
        <dbReference type="EMBL" id="EPX77201.1"/>
    </source>
</evidence>
<evidence type="ECO:0008006" key="4">
    <source>
        <dbReference type="Google" id="ProtNLM"/>
    </source>
</evidence>
<sequence>MPDTRGAVRCAMRSLLALLLTTTQAIAGLTFQSSFAIEGPTGLAFDGRRCGLWVAHEETYLSFVDLAGDLQATYPVPMRVDDVAINGEQLLATDGAGSFIALGRDGSVLSAPFQLNPLVRDSDGLHIDQKAGLVWVADDNPSALVALRSDGTMLRRIEGMALNPQMREPQGIVTDLVSGSILAADDSQGLNAIFEFTAQGALIALYDISAIATDPEGLALADDSRTLYVAFDTGDMIAQFDYAASDGTGAPPPDEGTPACN</sequence>
<comment type="caution">
    <text evidence="2">The sequence shown here is derived from an EMBL/GenBank/DDBJ whole genome shotgun (WGS) entry which is preliminary data.</text>
</comment>